<proteinExistence type="predicted"/>
<dbReference type="InterPro" id="IPR006976">
    <property type="entry name" value="VanZ-like"/>
</dbReference>
<name>A0ABM9RRB7_PARSO</name>
<dbReference type="InterPro" id="IPR053150">
    <property type="entry name" value="Teicoplanin_resist-assoc"/>
</dbReference>
<keyword evidence="4" id="KW-1185">Reference proteome</keyword>
<dbReference type="PANTHER" id="PTHR36834:SF1">
    <property type="entry name" value="INTEGRAL MEMBRANE PROTEIN"/>
    <property type="match status" value="1"/>
</dbReference>
<dbReference type="Proteomes" id="UP000032811">
    <property type="component" value="Chromosome 1"/>
</dbReference>
<dbReference type="PANTHER" id="PTHR36834">
    <property type="entry name" value="MEMBRANE PROTEIN-RELATED"/>
    <property type="match status" value="1"/>
</dbReference>
<evidence type="ECO:0000259" key="2">
    <source>
        <dbReference type="Pfam" id="PF04892"/>
    </source>
</evidence>
<protein>
    <submittedName>
        <fullName evidence="3">VanZ like family protein</fullName>
    </submittedName>
</protein>
<reference evidence="3 4" key="1">
    <citation type="submission" date="2014-11" db="EMBL/GenBank/DDBJ databases">
        <authorList>
            <person name="Aslett M.A."/>
            <person name="De Silva N."/>
        </authorList>
    </citation>
    <scope>NUCLEOTIDE SEQUENCE [LARGE SCALE GENOMIC DNA]</scope>
    <source>
        <strain evidence="3 4">ATCC9714</strain>
    </source>
</reference>
<evidence type="ECO:0000313" key="4">
    <source>
        <dbReference type="Proteomes" id="UP000032811"/>
    </source>
</evidence>
<keyword evidence="1" id="KW-0812">Transmembrane</keyword>
<evidence type="ECO:0000256" key="1">
    <source>
        <dbReference type="SAM" id="Phobius"/>
    </source>
</evidence>
<feature type="transmembrane region" description="Helical" evidence="1">
    <location>
        <begin position="48"/>
        <end position="67"/>
    </location>
</feature>
<accession>A0ABM9RRB7</accession>
<feature type="transmembrane region" description="Helical" evidence="1">
    <location>
        <begin position="156"/>
        <end position="174"/>
    </location>
</feature>
<dbReference type="Pfam" id="PF04892">
    <property type="entry name" value="VanZ"/>
    <property type="match status" value="1"/>
</dbReference>
<dbReference type="EMBL" id="LN679998">
    <property type="protein sequence ID" value="CEJ74605.1"/>
    <property type="molecule type" value="Genomic_DNA"/>
</dbReference>
<organism evidence="3 4">
    <name type="scientific">Paraclostridium sordellii</name>
    <name type="common">Clostridium sordellii</name>
    <dbReference type="NCBI Taxonomy" id="1505"/>
    <lineage>
        <taxon>Bacteria</taxon>
        <taxon>Bacillati</taxon>
        <taxon>Bacillota</taxon>
        <taxon>Clostridia</taxon>
        <taxon>Peptostreptococcales</taxon>
        <taxon>Peptostreptococcaceae</taxon>
        <taxon>Paraclostridium</taxon>
    </lineage>
</organism>
<feature type="domain" description="VanZ-like" evidence="2">
    <location>
        <begin position="52"/>
        <end position="172"/>
    </location>
</feature>
<gene>
    <name evidence="3" type="ORF">ATCC9714_24931</name>
</gene>
<evidence type="ECO:0000313" key="3">
    <source>
        <dbReference type="EMBL" id="CEJ74605.1"/>
    </source>
</evidence>
<keyword evidence="1" id="KW-1133">Transmembrane helix</keyword>
<feature type="transmembrane region" description="Helical" evidence="1">
    <location>
        <begin position="16"/>
        <end position="36"/>
    </location>
</feature>
<sequence>MIKFLGGYILELKFDFLILINFIICYIFFRGVYLFIKNYKLDFKIEITNFGFYISIVAIMAATMFPIKFNVDYKGFEIYNIIPFKVVISLYKNYSFGYFLYQTLGNILLFVPFGFFTYSKSGFDLNKTIVTCFLSSLFIEFVQGFIPYRFCEIDDLWLNTLGGFIGGVIYIYLLKVSSRYTKFSNLN</sequence>
<feature type="transmembrane region" description="Helical" evidence="1">
    <location>
        <begin position="99"/>
        <end position="118"/>
    </location>
</feature>
<keyword evidence="1" id="KW-0472">Membrane</keyword>
<feature type="transmembrane region" description="Helical" evidence="1">
    <location>
        <begin position="130"/>
        <end position="150"/>
    </location>
</feature>